<feature type="transmembrane region" description="Helical" evidence="8">
    <location>
        <begin position="211"/>
        <end position="233"/>
    </location>
</feature>
<dbReference type="InterPro" id="IPR004923">
    <property type="entry name" value="FTR1/Fip1/EfeU"/>
</dbReference>
<dbReference type="Proteomes" id="UP001285441">
    <property type="component" value="Unassembled WGS sequence"/>
</dbReference>
<keyword evidence="3" id="KW-0406">Ion transport</keyword>
<keyword evidence="10" id="KW-1185">Reference proteome</keyword>
<feature type="compositionally biased region" description="Polar residues" evidence="7">
    <location>
        <begin position="363"/>
        <end position="373"/>
    </location>
</feature>
<feature type="transmembrane region" description="Helical" evidence="8">
    <location>
        <begin position="88"/>
        <end position="110"/>
    </location>
</feature>
<feature type="transmembrane region" description="Helical" evidence="8">
    <location>
        <begin position="179"/>
        <end position="199"/>
    </location>
</feature>
<gene>
    <name evidence="9" type="ORF">B0H63DRAFT_470491</name>
</gene>
<dbReference type="GO" id="GO:0015093">
    <property type="term" value="F:ferrous iron transmembrane transporter activity"/>
    <property type="evidence" value="ECO:0007669"/>
    <property type="project" value="TreeGrafter"/>
</dbReference>
<accession>A0AAE0NTY7</accession>
<keyword evidence="3" id="KW-0813">Transport</keyword>
<evidence type="ECO:0000256" key="5">
    <source>
        <dbReference type="ARBA" id="ARBA00022989"/>
    </source>
</evidence>
<keyword evidence="3" id="KW-0408">Iron</keyword>
<feature type="transmembrane region" description="Helical" evidence="8">
    <location>
        <begin position="147"/>
        <end position="173"/>
    </location>
</feature>
<keyword evidence="4 8" id="KW-0812">Transmembrane</keyword>
<dbReference type="GO" id="GO:0033573">
    <property type="term" value="C:high-affinity iron permease complex"/>
    <property type="evidence" value="ECO:0007669"/>
    <property type="project" value="InterPro"/>
</dbReference>
<feature type="region of interest" description="Disordered" evidence="7">
    <location>
        <begin position="333"/>
        <end position="373"/>
    </location>
</feature>
<evidence type="ECO:0000256" key="8">
    <source>
        <dbReference type="SAM" id="Phobius"/>
    </source>
</evidence>
<evidence type="ECO:0000313" key="10">
    <source>
        <dbReference type="Proteomes" id="UP001285441"/>
    </source>
</evidence>
<proteinExistence type="inferred from homology"/>
<evidence type="ECO:0000256" key="6">
    <source>
        <dbReference type="ARBA" id="ARBA00023136"/>
    </source>
</evidence>
<dbReference type="EMBL" id="JAULSW010000003">
    <property type="protein sequence ID" value="KAK3387604.1"/>
    <property type="molecule type" value="Genomic_DNA"/>
</dbReference>
<organism evidence="9 10">
    <name type="scientific">Podospora didyma</name>
    <dbReference type="NCBI Taxonomy" id="330526"/>
    <lineage>
        <taxon>Eukaryota</taxon>
        <taxon>Fungi</taxon>
        <taxon>Dikarya</taxon>
        <taxon>Ascomycota</taxon>
        <taxon>Pezizomycotina</taxon>
        <taxon>Sordariomycetes</taxon>
        <taxon>Sordariomycetidae</taxon>
        <taxon>Sordariales</taxon>
        <taxon>Podosporaceae</taxon>
        <taxon>Podospora</taxon>
    </lineage>
</organism>
<evidence type="ECO:0000256" key="2">
    <source>
        <dbReference type="ARBA" id="ARBA00008333"/>
    </source>
</evidence>
<dbReference type="AlphaFoldDB" id="A0AAE0NTY7"/>
<name>A0AAE0NTY7_9PEZI</name>
<evidence type="ECO:0000256" key="1">
    <source>
        <dbReference type="ARBA" id="ARBA00004141"/>
    </source>
</evidence>
<feature type="transmembrane region" description="Helical" evidence="8">
    <location>
        <begin position="296"/>
        <end position="315"/>
    </location>
</feature>
<reference evidence="9" key="2">
    <citation type="submission" date="2023-06" db="EMBL/GenBank/DDBJ databases">
        <authorList>
            <consortium name="Lawrence Berkeley National Laboratory"/>
            <person name="Haridas S."/>
            <person name="Hensen N."/>
            <person name="Bonometti L."/>
            <person name="Westerberg I."/>
            <person name="Brannstrom I.O."/>
            <person name="Guillou S."/>
            <person name="Cros-Aarteil S."/>
            <person name="Calhoun S."/>
            <person name="Kuo A."/>
            <person name="Mondo S."/>
            <person name="Pangilinan J."/>
            <person name="Riley R."/>
            <person name="LaButti K."/>
            <person name="Andreopoulos B."/>
            <person name="Lipzen A."/>
            <person name="Chen C."/>
            <person name="Yanf M."/>
            <person name="Daum C."/>
            <person name="Ng V."/>
            <person name="Clum A."/>
            <person name="Steindorff A."/>
            <person name="Ohm R."/>
            <person name="Martin F."/>
            <person name="Silar P."/>
            <person name="Natvig D."/>
            <person name="Lalanne C."/>
            <person name="Gautier V."/>
            <person name="Ament-velasquez S.L."/>
            <person name="Kruys A."/>
            <person name="Hutchinson M.I."/>
            <person name="Powell A.J."/>
            <person name="Barry K."/>
            <person name="Miller A.N."/>
            <person name="Grigoriev I.V."/>
            <person name="Debuchy R."/>
            <person name="Gladieux P."/>
            <person name="Thoren M.H."/>
            <person name="Johannesson H."/>
        </authorList>
    </citation>
    <scope>NUCLEOTIDE SEQUENCE</scope>
    <source>
        <strain evidence="9">CBS 232.78</strain>
    </source>
</reference>
<feature type="transmembrane region" description="Helical" evidence="8">
    <location>
        <begin position="6"/>
        <end position="32"/>
    </location>
</feature>
<dbReference type="PANTHER" id="PTHR31632:SF2">
    <property type="entry name" value="PLASMA MEMBRANE IRON PERMEASE"/>
    <property type="match status" value="1"/>
</dbReference>
<keyword evidence="6 8" id="KW-0472">Membrane</keyword>
<reference evidence="9" key="1">
    <citation type="journal article" date="2023" name="Mol. Phylogenet. Evol.">
        <title>Genome-scale phylogeny and comparative genomics of the fungal order Sordariales.</title>
        <authorList>
            <person name="Hensen N."/>
            <person name="Bonometti L."/>
            <person name="Westerberg I."/>
            <person name="Brannstrom I.O."/>
            <person name="Guillou S."/>
            <person name="Cros-Aarteil S."/>
            <person name="Calhoun S."/>
            <person name="Haridas S."/>
            <person name="Kuo A."/>
            <person name="Mondo S."/>
            <person name="Pangilinan J."/>
            <person name="Riley R."/>
            <person name="LaButti K."/>
            <person name="Andreopoulos B."/>
            <person name="Lipzen A."/>
            <person name="Chen C."/>
            <person name="Yan M."/>
            <person name="Daum C."/>
            <person name="Ng V."/>
            <person name="Clum A."/>
            <person name="Steindorff A."/>
            <person name="Ohm R.A."/>
            <person name="Martin F."/>
            <person name="Silar P."/>
            <person name="Natvig D.O."/>
            <person name="Lalanne C."/>
            <person name="Gautier V."/>
            <person name="Ament-Velasquez S.L."/>
            <person name="Kruys A."/>
            <person name="Hutchinson M.I."/>
            <person name="Powell A.J."/>
            <person name="Barry K."/>
            <person name="Miller A.N."/>
            <person name="Grigoriev I.V."/>
            <person name="Debuchy R."/>
            <person name="Gladieux P."/>
            <person name="Hiltunen Thoren M."/>
            <person name="Johannesson H."/>
        </authorList>
    </citation>
    <scope>NUCLEOTIDE SEQUENCE</scope>
    <source>
        <strain evidence="9">CBS 232.78</strain>
    </source>
</reference>
<protein>
    <submittedName>
        <fullName evidence="9">Iron permease FTR1 family protein</fullName>
    </submittedName>
</protein>
<comment type="similarity">
    <text evidence="2">Belongs to the oxidase-dependent Fe transporter (OFeT) (TC 9.A.10.1) family.</text>
</comment>
<comment type="caution">
    <text evidence="9">The sequence shown here is derived from an EMBL/GenBank/DDBJ whole genome shotgun (WGS) entry which is preliminary data.</text>
</comment>
<feature type="transmembrane region" description="Helical" evidence="8">
    <location>
        <begin position="53"/>
        <end position="76"/>
    </location>
</feature>
<keyword evidence="5 8" id="KW-1133">Transmembrane helix</keyword>
<comment type="subcellular location">
    <subcellularLocation>
        <location evidence="1">Membrane</location>
        <topology evidence="1">Multi-pass membrane protein</topology>
    </subcellularLocation>
</comment>
<dbReference type="Pfam" id="PF03239">
    <property type="entry name" value="FTR1"/>
    <property type="match status" value="1"/>
</dbReference>
<evidence type="ECO:0000256" key="3">
    <source>
        <dbReference type="ARBA" id="ARBA00022496"/>
    </source>
</evidence>
<keyword evidence="3" id="KW-0410">Iron transport</keyword>
<sequence>MAVDVFSVPIFLVVFREALETVIIISVLLAFLKQTLDGPNRDPQVYRKLVWQVWLGTGLGFFICFAVGGAVIGVFYTSGANKWEGTELNYEGAFSLIAAIIITIVGAALLRIGKMQEKWRVKLAVAMEEPIRIGSTKGSIKRFFEKYAMFILPFITVLREGIEAIVFVAGVTFSAPASAVPLPVIMGLLVGAVVGYILYKGGSSTRLQIFLVFSTCLLYLVAAGLFSRAVWYFEAQKWNNAVGGDAAEVGDGPGSYDIDKSVWHVNCCSPTLNGGSGWGFFNAILGWTNSATYGSVLAYNLYWIFVIVMFIVMRYREVKGHYPLMRAKAPLTQTEATKTHDSENEAPVPSGSQSREEIAESKAVNTHTSKAHV</sequence>
<evidence type="ECO:0000256" key="4">
    <source>
        <dbReference type="ARBA" id="ARBA00022692"/>
    </source>
</evidence>
<evidence type="ECO:0000256" key="7">
    <source>
        <dbReference type="SAM" id="MobiDB-lite"/>
    </source>
</evidence>
<evidence type="ECO:0000313" key="9">
    <source>
        <dbReference type="EMBL" id="KAK3387604.1"/>
    </source>
</evidence>
<dbReference type="PANTHER" id="PTHR31632">
    <property type="entry name" value="IRON TRANSPORTER FTH1"/>
    <property type="match status" value="1"/>
</dbReference>